<name>A0ABV5KGQ5_9BACL</name>
<dbReference type="InterPro" id="IPR014016">
    <property type="entry name" value="UvrD-like_ATP-bd"/>
</dbReference>
<keyword evidence="2 9" id="KW-0378">Hydrolase</keyword>
<dbReference type="CDD" id="cd17932">
    <property type="entry name" value="DEXQc_UvrD"/>
    <property type="match status" value="1"/>
</dbReference>
<dbReference type="EMBL" id="JBHMDO010000002">
    <property type="protein sequence ID" value="MFB9324402.1"/>
    <property type="molecule type" value="Genomic_DNA"/>
</dbReference>
<evidence type="ECO:0000256" key="6">
    <source>
        <dbReference type="ARBA" id="ARBA00034617"/>
    </source>
</evidence>
<keyword evidence="3 9" id="KW-0347">Helicase</keyword>
<evidence type="ECO:0000313" key="13">
    <source>
        <dbReference type="Proteomes" id="UP001589747"/>
    </source>
</evidence>
<dbReference type="InterPro" id="IPR000212">
    <property type="entry name" value="DNA_helicase_UvrD/REP"/>
</dbReference>
<evidence type="ECO:0000259" key="10">
    <source>
        <dbReference type="PROSITE" id="PS51198"/>
    </source>
</evidence>
<proteinExistence type="predicted"/>
<feature type="domain" description="UvrD-like helicase ATP-binding" evidence="10">
    <location>
        <begin position="1"/>
        <end position="332"/>
    </location>
</feature>
<evidence type="ECO:0000256" key="1">
    <source>
        <dbReference type="ARBA" id="ARBA00022741"/>
    </source>
</evidence>
<reference evidence="12 13" key="1">
    <citation type="submission" date="2024-09" db="EMBL/GenBank/DDBJ databases">
        <authorList>
            <person name="Sun Q."/>
            <person name="Mori K."/>
        </authorList>
    </citation>
    <scope>NUCLEOTIDE SEQUENCE [LARGE SCALE GENOMIC DNA]</scope>
    <source>
        <strain evidence="12 13">TISTR 2452</strain>
    </source>
</reference>
<dbReference type="Proteomes" id="UP001589747">
    <property type="component" value="Unassembled WGS sequence"/>
</dbReference>
<comment type="catalytic activity">
    <reaction evidence="6">
        <text>Couples ATP hydrolysis with the unwinding of duplex DNA by translocating in the 3'-5' direction.</text>
        <dbReference type="EC" id="5.6.2.4"/>
    </reaction>
</comment>
<dbReference type="PROSITE" id="PS51217">
    <property type="entry name" value="UVRD_HELICASE_CTER"/>
    <property type="match status" value="1"/>
</dbReference>
<dbReference type="Pfam" id="PF13361">
    <property type="entry name" value="UvrD_C"/>
    <property type="match status" value="2"/>
</dbReference>
<accession>A0ABV5KGQ5</accession>
<evidence type="ECO:0000313" key="12">
    <source>
        <dbReference type="EMBL" id="MFB9324402.1"/>
    </source>
</evidence>
<evidence type="ECO:0000256" key="4">
    <source>
        <dbReference type="ARBA" id="ARBA00022840"/>
    </source>
</evidence>
<evidence type="ECO:0000256" key="5">
    <source>
        <dbReference type="ARBA" id="ARBA00023235"/>
    </source>
</evidence>
<sequence>MLTTEQQAAVNSTQKFILVKAGAGTGKTEVLSQRILRLLQEHNELSISDMAVITFTNKATENLLARLKLYLYHHWKETTNPDTKMRFRYELENLNAVQISTIHKFCKSILDQAGPLHYPDFNYAPNYSVTEASTRQAMDRAFEEWYLEKNKRNEKIQHENVMPYHRFRNVFEKLYHMLRSQGISITDALKKTKAELSLDTGAIRAYKKELVELLELVVDYHQQLRYQTLDPDNLLEYCYKLLSRDADSVSHVKSAYKYIFVDEFQDTSLYQTGIIKKICDGTPESPSLFVVGDSKQSIYQFRGADLSSYQQVEKWIKRSGEILSLSTNFRSTTELVYLVNTLFERIKGANPQYSFQPEPLKPKEVPTLPVNTAEAYEWIMSNEKEGRTQPELVAHYIQEQLEAGKSPGEFAILFRKNYQMMDFFNALSALKIPCQLIGAGNFYNQREIVDTYKILNYILSPTNTVYAEEALETIYIQNDKEQLKLITEHVVPITQKRTPAQLLDRLYQVTNVRERLVTDLPKAVANLNKLKELTRQLSIGENIQLQEYTNWLHLMIASHKEEQESDTADGENVDAVTLITIHKAKGLEYPIVILPRLEEAVSQTVLAPPIIYSHTTGLEFSYAPYFGDRSVRINSNGYNTLIQPYQDELHSEELRVFYVALTRAEKKIVFVGDEHCPKKSICFQNWLKLL</sequence>
<dbReference type="RefSeq" id="WP_377488236.1">
    <property type="nucleotide sequence ID" value="NZ_JBHMDO010000002.1"/>
</dbReference>
<dbReference type="Gene3D" id="3.40.50.300">
    <property type="entry name" value="P-loop containing nucleotide triphosphate hydrolases"/>
    <property type="match status" value="4"/>
</dbReference>
<keyword evidence="1 9" id="KW-0547">Nucleotide-binding</keyword>
<dbReference type="InterPro" id="IPR014017">
    <property type="entry name" value="DNA_helicase_UvrD-like_C"/>
</dbReference>
<evidence type="ECO:0000256" key="2">
    <source>
        <dbReference type="ARBA" id="ARBA00022801"/>
    </source>
</evidence>
<keyword evidence="4 9" id="KW-0067">ATP-binding</keyword>
<protein>
    <recommendedName>
        <fullName evidence="7">DNA 3'-5' helicase</fullName>
        <ecNumber evidence="7">5.6.2.4</ecNumber>
    </recommendedName>
</protein>
<feature type="domain" description="UvrD-like helicase C-terminal" evidence="11">
    <location>
        <begin position="344"/>
        <end position="586"/>
    </location>
</feature>
<dbReference type="PANTHER" id="PTHR11070">
    <property type="entry name" value="UVRD / RECB / PCRA DNA HELICASE FAMILY MEMBER"/>
    <property type="match status" value="1"/>
</dbReference>
<dbReference type="Pfam" id="PF00580">
    <property type="entry name" value="UvrD-helicase"/>
    <property type="match status" value="1"/>
</dbReference>
<dbReference type="PROSITE" id="PS51198">
    <property type="entry name" value="UVRD_HELICASE_ATP_BIND"/>
    <property type="match status" value="1"/>
</dbReference>
<dbReference type="SUPFAM" id="SSF52540">
    <property type="entry name" value="P-loop containing nucleoside triphosphate hydrolases"/>
    <property type="match status" value="1"/>
</dbReference>
<evidence type="ECO:0000256" key="8">
    <source>
        <dbReference type="ARBA" id="ARBA00048988"/>
    </source>
</evidence>
<keyword evidence="13" id="KW-1185">Reference proteome</keyword>
<dbReference type="GO" id="GO:0008854">
    <property type="term" value="F:exodeoxyribonuclease V activity"/>
    <property type="evidence" value="ECO:0007669"/>
    <property type="project" value="UniProtKB-EC"/>
</dbReference>
<dbReference type="Gene3D" id="1.10.486.10">
    <property type="entry name" value="PCRA, domain 4"/>
    <property type="match status" value="1"/>
</dbReference>
<comment type="catalytic activity">
    <reaction evidence="8">
        <text>ATP + H2O = ADP + phosphate + H(+)</text>
        <dbReference type="Rhea" id="RHEA:13065"/>
        <dbReference type="ChEBI" id="CHEBI:15377"/>
        <dbReference type="ChEBI" id="CHEBI:15378"/>
        <dbReference type="ChEBI" id="CHEBI:30616"/>
        <dbReference type="ChEBI" id="CHEBI:43474"/>
        <dbReference type="ChEBI" id="CHEBI:456216"/>
        <dbReference type="EC" id="5.6.2.4"/>
    </reaction>
</comment>
<feature type="binding site" evidence="9">
    <location>
        <begin position="21"/>
        <end position="28"/>
    </location>
    <ligand>
        <name>ATP</name>
        <dbReference type="ChEBI" id="CHEBI:30616"/>
    </ligand>
</feature>
<comment type="caution">
    <text evidence="12">The sequence shown here is derived from an EMBL/GenBank/DDBJ whole genome shotgun (WGS) entry which is preliminary data.</text>
</comment>
<dbReference type="InterPro" id="IPR027417">
    <property type="entry name" value="P-loop_NTPase"/>
</dbReference>
<keyword evidence="5" id="KW-0413">Isomerase</keyword>
<dbReference type="PANTHER" id="PTHR11070:SF67">
    <property type="entry name" value="DNA 3'-5' HELICASE"/>
    <property type="match status" value="1"/>
</dbReference>
<organism evidence="12 13">
    <name type="scientific">Paenibacillus aurantiacus</name>
    <dbReference type="NCBI Taxonomy" id="1936118"/>
    <lineage>
        <taxon>Bacteria</taxon>
        <taxon>Bacillati</taxon>
        <taxon>Bacillota</taxon>
        <taxon>Bacilli</taxon>
        <taxon>Bacillales</taxon>
        <taxon>Paenibacillaceae</taxon>
        <taxon>Paenibacillus</taxon>
    </lineage>
</organism>
<evidence type="ECO:0000256" key="3">
    <source>
        <dbReference type="ARBA" id="ARBA00022806"/>
    </source>
</evidence>
<evidence type="ECO:0000259" key="11">
    <source>
        <dbReference type="PROSITE" id="PS51217"/>
    </source>
</evidence>
<evidence type="ECO:0000256" key="9">
    <source>
        <dbReference type="PROSITE-ProRule" id="PRU00560"/>
    </source>
</evidence>
<gene>
    <name evidence="12" type="ORF">ACFFSY_00410</name>
</gene>
<dbReference type="EC" id="5.6.2.4" evidence="7"/>
<evidence type="ECO:0000256" key="7">
    <source>
        <dbReference type="ARBA" id="ARBA00034808"/>
    </source>
</evidence>